<feature type="coiled-coil region" evidence="9">
    <location>
        <begin position="441"/>
        <end position="488"/>
    </location>
</feature>
<dbReference type="GO" id="GO:0005886">
    <property type="term" value="C:plasma membrane"/>
    <property type="evidence" value="ECO:0007669"/>
    <property type="project" value="UniProtKB-SubCell"/>
</dbReference>
<evidence type="ECO:0000313" key="12">
    <source>
        <dbReference type="EMBL" id="QQO83886.1"/>
    </source>
</evidence>
<dbReference type="InterPro" id="IPR017896">
    <property type="entry name" value="4Fe4S_Fe-S-bd"/>
</dbReference>
<evidence type="ECO:0000256" key="9">
    <source>
        <dbReference type="SAM" id="Coils"/>
    </source>
</evidence>
<evidence type="ECO:0000256" key="7">
    <source>
        <dbReference type="ARBA" id="ARBA00023014"/>
    </source>
</evidence>
<dbReference type="Pfam" id="PF12838">
    <property type="entry name" value="Fer4_7"/>
    <property type="match status" value="1"/>
</dbReference>
<dbReference type="GO" id="GO:0022900">
    <property type="term" value="P:electron transport chain"/>
    <property type="evidence" value="ECO:0007669"/>
    <property type="project" value="UniProtKB-UniRule"/>
</dbReference>
<feature type="binding site" evidence="8">
    <location>
        <position position="385"/>
    </location>
    <ligand>
        <name>[4Fe-4S] cluster</name>
        <dbReference type="ChEBI" id="CHEBI:49883"/>
        <label>1</label>
    </ligand>
</feature>
<dbReference type="InterPro" id="IPR017900">
    <property type="entry name" value="4Fe4S_Fe_S_CS"/>
</dbReference>
<dbReference type="PROSITE" id="PS00198">
    <property type="entry name" value="4FE4S_FER_1"/>
    <property type="match status" value="1"/>
</dbReference>
<protein>
    <recommendedName>
        <fullName evidence="8">Ion-translocating oxidoreductase complex subunit C</fullName>
        <ecNumber evidence="8">7.-.-.-</ecNumber>
    </recommendedName>
    <alternativeName>
        <fullName evidence="8">Rnf electron transport complex subunit C</fullName>
    </alternativeName>
</protein>
<feature type="binding site" evidence="8">
    <location>
        <position position="428"/>
    </location>
    <ligand>
        <name>[4Fe-4S] cluster</name>
        <dbReference type="ChEBI" id="CHEBI:49883"/>
        <label>1</label>
    </ligand>
</feature>
<dbReference type="Pfam" id="PF13375">
    <property type="entry name" value="RnfC_N"/>
    <property type="match status" value="1"/>
</dbReference>
<dbReference type="EMBL" id="CP032664">
    <property type="protein sequence ID" value="QQO83886.1"/>
    <property type="molecule type" value="Genomic_DNA"/>
</dbReference>
<comment type="subcellular location">
    <subcellularLocation>
        <location evidence="8">Cell inner membrane</location>
        <topology evidence="8">Peripheral membrane protein</topology>
    </subcellularLocation>
</comment>
<evidence type="ECO:0000256" key="3">
    <source>
        <dbReference type="ARBA" id="ARBA00022723"/>
    </source>
</evidence>
<comment type="subunit">
    <text evidence="8">The complex is composed of six subunits: RnfA, RnfB, RnfC, RnfD, RnfE and RnfG.</text>
</comment>
<feature type="binding site" evidence="8">
    <location>
        <position position="379"/>
    </location>
    <ligand>
        <name>[4Fe-4S] cluster</name>
        <dbReference type="ChEBI" id="CHEBI:49883"/>
        <label>1</label>
    </ligand>
</feature>
<keyword evidence="2 8" id="KW-0004">4Fe-4S</keyword>
<proteinExistence type="inferred from homology"/>
<keyword evidence="7 8" id="KW-0411">Iron-sulfur</keyword>
<feature type="binding site" evidence="8">
    <location>
        <position position="424"/>
    </location>
    <ligand>
        <name>[4Fe-4S] cluster</name>
        <dbReference type="ChEBI" id="CHEBI:49883"/>
        <label>2</label>
    </ligand>
</feature>
<dbReference type="Gene3D" id="3.30.70.20">
    <property type="match status" value="1"/>
</dbReference>
<feature type="compositionally biased region" description="Low complexity" evidence="10">
    <location>
        <begin position="749"/>
        <end position="782"/>
    </location>
</feature>
<dbReference type="PANTHER" id="PTHR43034:SF2">
    <property type="entry name" value="ION-TRANSLOCATING OXIDOREDUCTASE COMPLEX SUBUNIT C"/>
    <property type="match status" value="1"/>
</dbReference>
<evidence type="ECO:0000256" key="2">
    <source>
        <dbReference type="ARBA" id="ARBA00022485"/>
    </source>
</evidence>
<reference evidence="12" key="1">
    <citation type="submission" date="2018-09" db="EMBL/GenBank/DDBJ databases">
        <title>Genome sequencing and analysis.</title>
        <authorList>
            <person name="Huang Y.-T."/>
        </authorList>
    </citation>
    <scope>NUCLEOTIDE SEQUENCE</scope>
    <source>
        <strain evidence="12">HIDE</strain>
    </source>
</reference>
<feature type="compositionally biased region" description="Polar residues" evidence="10">
    <location>
        <begin position="620"/>
        <end position="629"/>
    </location>
</feature>
<evidence type="ECO:0000256" key="4">
    <source>
        <dbReference type="ARBA" id="ARBA00022737"/>
    </source>
</evidence>
<keyword evidence="8" id="KW-0997">Cell inner membrane</keyword>
<dbReference type="AlphaFoldDB" id="A0A7T8IQ23"/>
<dbReference type="PROSITE" id="PS51379">
    <property type="entry name" value="4FE4S_FER_2"/>
    <property type="match status" value="2"/>
</dbReference>
<evidence type="ECO:0000259" key="11">
    <source>
        <dbReference type="PROSITE" id="PS51379"/>
    </source>
</evidence>
<organism evidence="12">
    <name type="scientific">Shewanella algae</name>
    <dbReference type="NCBI Taxonomy" id="38313"/>
    <lineage>
        <taxon>Bacteria</taxon>
        <taxon>Pseudomonadati</taxon>
        <taxon>Pseudomonadota</taxon>
        <taxon>Gammaproteobacteria</taxon>
        <taxon>Alteromonadales</taxon>
        <taxon>Shewanellaceae</taxon>
        <taxon>Shewanella</taxon>
    </lineage>
</organism>
<feature type="compositionally biased region" description="Basic and acidic residues" evidence="10">
    <location>
        <begin position="788"/>
        <end position="800"/>
    </location>
</feature>
<dbReference type="Gene3D" id="3.40.50.11540">
    <property type="entry name" value="NADH-ubiquinone oxidoreductase 51kDa subunit"/>
    <property type="match status" value="1"/>
</dbReference>
<dbReference type="GO" id="GO:0051539">
    <property type="term" value="F:4 iron, 4 sulfur cluster binding"/>
    <property type="evidence" value="ECO:0007669"/>
    <property type="project" value="UniProtKB-KW"/>
</dbReference>
<dbReference type="FunFam" id="3.30.70.20:FF:000044">
    <property type="entry name" value="Ion-translocating oxidoreductase complex subunit C"/>
    <property type="match status" value="1"/>
</dbReference>
<dbReference type="PANTHER" id="PTHR43034">
    <property type="entry name" value="ION-TRANSLOCATING OXIDOREDUCTASE COMPLEX SUBUNIT C"/>
    <property type="match status" value="1"/>
</dbReference>
<feature type="compositionally biased region" description="Polar residues" evidence="10">
    <location>
        <begin position="698"/>
        <end position="707"/>
    </location>
</feature>
<dbReference type="InterPro" id="IPR019554">
    <property type="entry name" value="Soluble_ligand-bd"/>
</dbReference>
<evidence type="ECO:0000256" key="6">
    <source>
        <dbReference type="ARBA" id="ARBA00023004"/>
    </source>
</evidence>
<feature type="compositionally biased region" description="Low complexity" evidence="10">
    <location>
        <begin position="635"/>
        <end position="650"/>
    </location>
</feature>
<feature type="domain" description="4Fe-4S ferredoxin-type" evidence="11">
    <location>
        <begin position="370"/>
        <end position="399"/>
    </location>
</feature>
<dbReference type="Pfam" id="PF10531">
    <property type="entry name" value="SLBB"/>
    <property type="match status" value="1"/>
</dbReference>
<comment type="function">
    <text evidence="8">Part of a membrane-bound complex that couples electron transfer with translocation of ions across the membrane.</text>
</comment>
<evidence type="ECO:0000256" key="8">
    <source>
        <dbReference type="HAMAP-Rule" id="MF_00461"/>
    </source>
</evidence>
<comment type="cofactor">
    <cofactor evidence="8">
        <name>[4Fe-4S] cluster</name>
        <dbReference type="ChEBI" id="CHEBI:49883"/>
    </cofactor>
    <text evidence="8">Binds 2 [4Fe-4S] clusters per subunit.</text>
</comment>
<dbReference type="EC" id="7.-.-.-" evidence="8"/>
<dbReference type="InterPro" id="IPR026902">
    <property type="entry name" value="RnfC_N"/>
</dbReference>
<name>A0A7T8IQ23_9GAMM</name>
<keyword evidence="8" id="KW-0472">Membrane</keyword>
<keyword evidence="3 8" id="KW-0479">Metal-binding</keyword>
<keyword evidence="5 8" id="KW-0249">Electron transport</keyword>
<dbReference type="SUPFAM" id="SSF46548">
    <property type="entry name" value="alpha-helical ferredoxin"/>
    <property type="match status" value="1"/>
</dbReference>
<feature type="binding site" evidence="8">
    <location>
        <position position="421"/>
    </location>
    <ligand>
        <name>[4Fe-4S] cluster</name>
        <dbReference type="ChEBI" id="CHEBI:49883"/>
        <label>2</label>
    </ligand>
</feature>
<dbReference type="InterPro" id="IPR010208">
    <property type="entry name" value="Ion_transpt_RnfC/RsxC"/>
</dbReference>
<dbReference type="Pfam" id="PF01512">
    <property type="entry name" value="Complex1_51K"/>
    <property type="match status" value="1"/>
</dbReference>
<dbReference type="HAMAP" id="MF_00461">
    <property type="entry name" value="RsxC_RnfC"/>
    <property type="match status" value="1"/>
</dbReference>
<accession>A0A7T8IQ23</accession>
<sequence length="800" mass="83737">MLTLLEQLDKGTQWRLTGGIHPPQMKDLSNGSPIGRLPLASEFLLPVPQVGDSAVLEVKVGDRVLKGQALTRGLSAMYLAVHAPTSGIIRAIEQRPSNHPSALPVLTCVLEADGQDQAIDFDQQDIAALSREQILSRIRQAGIAGLGGAMFPAHIKLNPASEIELLLINGVECEPYISADDRLMREHAREILDGIEIVHGLLNPKRVIIAIEDNKPEAVQAMQQALDSCHLPKGSIRITVIPTKYPSGGEKQLIQIITGQEVPSGAIPAQLGIVVHNVGTAFAIREAVCLGKPLIERVVTVTGGNIPKPGNYWVPLGTPIAHILEQSGFTPSGQDTVIIGGPMMGHTLPLIKVPLLKGSNCILVPSASEISPPAEEKACIRCGECAQVCPASLLPQQLYWHSKAEEYDKASAYNLRDCIECGCCSYVCPSDIPLVEYYRVAKAAIKRNHEEKQLAEQAKQRFDARLKRLEAEKQAREAKAKAAADKRRAAMGSGEKDAVAEAMARIKAKKAAEASVAATTSPVEKAADTADSAVIQPKADKRKNDVAAAIARAKAKKAAAQGTVPAKEVADATTDNAAEGTTPGSDKKAQIAAAIARAKAKKAAAASGQTETDTGKTHDAQASSTQATADDNGGEQAQAAEVNQVASQAAKQATSDDSKQARIAAAVAKAKAKKAAASKSAPATDVEGGAAQGAEVNQVASQATKQAASDDSKQARIAAAVAKAKAKKATAASEQPQDNCAANTPVSAESRPPSESTTATEPTSADSTPSDDSKPARIARAVAKAKQKAKEKALSAQEKD</sequence>
<feature type="region of interest" description="Disordered" evidence="10">
    <location>
        <begin position="556"/>
        <end position="590"/>
    </location>
</feature>
<dbReference type="RefSeq" id="WP_345861434.1">
    <property type="nucleotide sequence ID" value="NZ_CP032664.1"/>
</dbReference>
<dbReference type="NCBIfam" id="TIGR01945">
    <property type="entry name" value="rnfC"/>
    <property type="match status" value="1"/>
</dbReference>
<keyword evidence="6 8" id="KW-0408">Iron</keyword>
<dbReference type="GO" id="GO:0009055">
    <property type="term" value="F:electron transfer activity"/>
    <property type="evidence" value="ECO:0007669"/>
    <property type="project" value="InterPro"/>
</dbReference>
<dbReference type="SUPFAM" id="SSF142019">
    <property type="entry name" value="Nqo1 FMN-binding domain-like"/>
    <property type="match status" value="1"/>
</dbReference>
<comment type="similarity">
    <text evidence="8">Belongs to the 4Fe4S bacterial-type ferredoxin family. RnfC subfamily.</text>
</comment>
<dbReference type="NCBIfam" id="NF003454">
    <property type="entry name" value="PRK05035.1"/>
    <property type="match status" value="1"/>
</dbReference>
<evidence type="ECO:0000256" key="5">
    <source>
        <dbReference type="ARBA" id="ARBA00022982"/>
    </source>
</evidence>
<feature type="domain" description="4Fe-4S ferredoxin-type" evidence="11">
    <location>
        <begin position="409"/>
        <end position="438"/>
    </location>
</feature>
<feature type="binding site" evidence="8">
    <location>
        <position position="418"/>
    </location>
    <ligand>
        <name>[4Fe-4S] cluster</name>
        <dbReference type="ChEBI" id="CHEBI:49883"/>
        <label>2</label>
    </ligand>
</feature>
<keyword evidence="8" id="KW-1278">Translocase</keyword>
<gene>
    <name evidence="12" type="primary">rsxC</name>
    <name evidence="8" type="synonym">rnfC</name>
    <name evidence="12" type="ORF">D7032_11855</name>
</gene>
<feature type="binding site" evidence="8">
    <location>
        <position position="382"/>
    </location>
    <ligand>
        <name>[4Fe-4S] cluster</name>
        <dbReference type="ChEBI" id="CHEBI:49883"/>
        <label>1</label>
    </ligand>
</feature>
<feature type="binding site" evidence="8">
    <location>
        <position position="389"/>
    </location>
    <ligand>
        <name>[4Fe-4S] cluster</name>
        <dbReference type="ChEBI" id="CHEBI:49883"/>
        <label>2</label>
    </ligand>
</feature>
<keyword evidence="1 8" id="KW-0813">Transport</keyword>
<dbReference type="InterPro" id="IPR037225">
    <property type="entry name" value="Nuo51_FMN-bd_sf"/>
</dbReference>
<feature type="region of interest" description="Disordered" evidence="10">
    <location>
        <begin position="604"/>
        <end position="800"/>
    </location>
</feature>
<evidence type="ECO:0000256" key="10">
    <source>
        <dbReference type="SAM" id="MobiDB-lite"/>
    </source>
</evidence>
<evidence type="ECO:0000256" key="1">
    <source>
        <dbReference type="ARBA" id="ARBA00022448"/>
    </source>
</evidence>
<keyword evidence="8" id="KW-1003">Cell membrane</keyword>
<keyword evidence="4 8" id="KW-0677">Repeat</keyword>
<dbReference type="InterPro" id="IPR011538">
    <property type="entry name" value="Nuo51_FMN-bd"/>
</dbReference>
<keyword evidence="9" id="KW-0175">Coiled coil</keyword>
<feature type="compositionally biased region" description="Polar residues" evidence="10">
    <location>
        <begin position="733"/>
        <end position="747"/>
    </location>
</feature>
<dbReference type="GO" id="GO:0046872">
    <property type="term" value="F:metal ion binding"/>
    <property type="evidence" value="ECO:0007669"/>
    <property type="project" value="UniProtKB-KW"/>
</dbReference>